<feature type="compositionally biased region" description="Low complexity" evidence="6">
    <location>
        <begin position="220"/>
        <end position="235"/>
    </location>
</feature>
<evidence type="ECO:0000256" key="1">
    <source>
        <dbReference type="ARBA" id="ARBA00008631"/>
    </source>
</evidence>
<protein>
    <recommendedName>
        <fullName evidence="7">RRM domain-containing protein</fullName>
    </recommendedName>
</protein>
<evidence type="ECO:0000313" key="9">
    <source>
        <dbReference type="Proteomes" id="UP000438429"/>
    </source>
</evidence>
<evidence type="ECO:0000259" key="7">
    <source>
        <dbReference type="PROSITE" id="PS50102"/>
    </source>
</evidence>
<dbReference type="EMBL" id="VEVO01000016">
    <property type="protein sequence ID" value="KAF0028873.1"/>
    <property type="molecule type" value="Genomic_DNA"/>
</dbReference>
<keyword evidence="2 5" id="KW-0694">RNA-binding</keyword>
<evidence type="ECO:0000256" key="2">
    <source>
        <dbReference type="ARBA" id="ARBA00022884"/>
    </source>
</evidence>
<feature type="compositionally biased region" description="Polar residues" evidence="6">
    <location>
        <begin position="464"/>
        <end position="478"/>
    </location>
</feature>
<dbReference type="InterPro" id="IPR035979">
    <property type="entry name" value="RBD_domain_sf"/>
</dbReference>
<dbReference type="GO" id="GO:0005634">
    <property type="term" value="C:nucleus"/>
    <property type="evidence" value="ECO:0007669"/>
    <property type="project" value="TreeGrafter"/>
</dbReference>
<dbReference type="PANTHER" id="PTHR13968">
    <property type="entry name" value="HETEROGENEOUS NUCLEAR RIBONUCLEOPROTEIN"/>
    <property type="match status" value="1"/>
</dbReference>
<feature type="compositionally biased region" description="Basic and acidic residues" evidence="6">
    <location>
        <begin position="266"/>
        <end position="282"/>
    </location>
</feature>
<feature type="region of interest" description="Disordered" evidence="6">
    <location>
        <begin position="404"/>
        <end position="511"/>
    </location>
</feature>
<dbReference type="SMART" id="SM00360">
    <property type="entry name" value="RRM"/>
    <property type="match status" value="1"/>
</dbReference>
<dbReference type="Proteomes" id="UP000438429">
    <property type="component" value="Unassembled WGS sequence"/>
</dbReference>
<feature type="region of interest" description="Disordered" evidence="6">
    <location>
        <begin position="266"/>
        <end position="362"/>
    </location>
</feature>
<dbReference type="InterPro" id="IPR051186">
    <property type="entry name" value="RRM_HNRPC/RALY_subfam"/>
</dbReference>
<dbReference type="Gene3D" id="3.30.70.330">
    <property type="match status" value="1"/>
</dbReference>
<gene>
    <name evidence="8" type="ORF">F2P81_017978</name>
</gene>
<proteinExistence type="inferred from homology"/>
<feature type="compositionally biased region" description="Acidic residues" evidence="6">
    <location>
        <begin position="331"/>
        <end position="350"/>
    </location>
</feature>
<feature type="compositionally biased region" description="Basic and acidic residues" evidence="6">
    <location>
        <begin position="487"/>
        <end position="499"/>
    </location>
</feature>
<evidence type="ECO:0000313" key="8">
    <source>
        <dbReference type="EMBL" id="KAF0028873.1"/>
    </source>
</evidence>
<dbReference type="GO" id="GO:0003723">
    <property type="term" value="F:RNA binding"/>
    <property type="evidence" value="ECO:0007669"/>
    <property type="project" value="UniProtKB-UniRule"/>
</dbReference>
<evidence type="ECO:0000256" key="5">
    <source>
        <dbReference type="PROSITE-ProRule" id="PRU00176"/>
    </source>
</evidence>
<evidence type="ECO:0000256" key="4">
    <source>
        <dbReference type="ARBA" id="ARBA00045185"/>
    </source>
</evidence>
<dbReference type="PANTHER" id="PTHR13968:SF3">
    <property type="entry name" value="HETEROGENEOUS NUCLEAR RIBONUCLEOPROTEINS C1_C2"/>
    <property type="match status" value="1"/>
</dbReference>
<name>A0A6A4S3D1_SCOMX</name>
<dbReference type="SUPFAM" id="SSF54928">
    <property type="entry name" value="RNA-binding domain, RBD"/>
    <property type="match status" value="1"/>
</dbReference>
<feature type="domain" description="RRM" evidence="7">
    <location>
        <begin position="76"/>
        <end position="147"/>
    </location>
</feature>
<evidence type="ECO:0000256" key="3">
    <source>
        <dbReference type="ARBA" id="ARBA00023054"/>
    </source>
</evidence>
<evidence type="ECO:0000256" key="6">
    <source>
        <dbReference type="SAM" id="MobiDB-lite"/>
    </source>
</evidence>
<dbReference type="Pfam" id="PF00076">
    <property type="entry name" value="RRM_1"/>
    <property type="match status" value="1"/>
</dbReference>
<feature type="compositionally biased region" description="Acidic residues" evidence="6">
    <location>
        <begin position="308"/>
        <end position="323"/>
    </location>
</feature>
<dbReference type="FunFam" id="3.30.70.330:FF:000019">
    <property type="entry name" value="heterogeneous nuclear ribonucleoproteins C1/C2 isoform X1"/>
    <property type="match status" value="1"/>
</dbReference>
<dbReference type="CDD" id="cd12603">
    <property type="entry name" value="RRM_hnRNPC"/>
    <property type="match status" value="1"/>
</dbReference>
<accession>A0A6A4S3D1</accession>
<feature type="compositionally biased region" description="Basic and acidic residues" evidence="6">
    <location>
        <begin position="426"/>
        <end position="439"/>
    </location>
</feature>
<feature type="region of interest" description="Disordered" evidence="6">
    <location>
        <begin position="185"/>
        <end position="238"/>
    </location>
</feature>
<comment type="function">
    <text evidence="4">Binds pre-mRNA and nucleates the assembly of 40S hnRNP particles. Interacts with poly-U tracts in the 3'-UTR or 5'-UTR of mRNA and modulates the stability and the level of translation of bound mRNA molecules. Single HNRNPC tetramers bind 230-240 nucleotides. Trimers of HNRNPC tetramers bind 700 nucleotides. May play a role in the early steps of spliceosome assembly and pre-mRNA splicing. N6-methyladenosine (m6A) has been shown to alter the local structure in mRNAs and long non-coding RNAs (lncRNAs) via a mechanism named 'm(6)A-switch', facilitating binding of HNRNPC, leading to regulation of mRNA splicing.</text>
</comment>
<dbReference type="InterPro" id="IPR000504">
    <property type="entry name" value="RRM_dom"/>
</dbReference>
<reference evidence="8 9" key="1">
    <citation type="submission" date="2019-06" db="EMBL/GenBank/DDBJ databases">
        <title>Draft genomes of female and male turbot (Scophthalmus maximus).</title>
        <authorList>
            <person name="Xu H."/>
            <person name="Xu X.-W."/>
            <person name="Shao C."/>
            <person name="Chen S."/>
        </authorList>
    </citation>
    <scope>NUCLEOTIDE SEQUENCE [LARGE SCALE GENOMIC DNA]</scope>
    <source>
        <strain evidence="8">Ysfricsl-2016a</strain>
        <tissue evidence="8">Blood</tissue>
    </source>
</reference>
<keyword evidence="3" id="KW-0175">Coiled coil</keyword>
<comment type="caution">
    <text evidence="8">The sequence shown here is derived from an EMBL/GenBank/DDBJ whole genome shotgun (WGS) entry which is preliminary data.</text>
</comment>
<dbReference type="PROSITE" id="PS50102">
    <property type="entry name" value="RRM"/>
    <property type="match status" value="1"/>
</dbReference>
<comment type="similarity">
    <text evidence="1">Belongs to the RRM HNRPC family. RALY subfamily.</text>
</comment>
<dbReference type="InterPro" id="IPR012677">
    <property type="entry name" value="Nucleotide-bd_a/b_plait_sf"/>
</dbReference>
<feature type="compositionally biased region" description="Basic and acidic residues" evidence="6">
    <location>
        <begin position="294"/>
        <end position="307"/>
    </location>
</feature>
<sequence>MLLHQDGERSNEQCELEQLLLRPDASLPRGRRRTAHLQVFEATFLNSVKSWSPSSASSLMASSNVTNKNDPRSLNSRVFIGNLNTLLVTKADVEAIFSKYGKIVGCSMHKGYAFVQYANERNARTAVTSEDGRMIVGQVLDINLAGEPKPHRSKTAKRSAGDMYSSSFDLDYDFQRDYYDRMYSYQSRVPPPPPPLSRAVIPSKRPRVSVSGGAIRRTKTSFSSSSKSSQRTSRTVRADDLQTIKRELAQIKHKVDYLLESLDRMEKDHGRKSDTKNSKPEPGEVSPLHSSTSSKKEDVLKRDRELNDSDEEEEGDLLEDEDEVKSRGREEEDEEEEEEGEQEEGEDDGDSANGDETRSLRSDASGDDLLVFWIIMDHLVSHCETPTSSQLLLLFVHKEEPRSVMSLGPNTRKDRNTEARRRRRGRREDRGGREKEKEEKKKKKKTDPCVVPSVLSSVKREQQAENSLASVWSSSTGAQRGDAAWRPARDAARHADHPPTGHPHLPRRGPGRFRTVIGVGVGAGAYVLSKFTNVCECESEENERGGVVTPVDKTTIAHCSGNVPAAERLIRRR</sequence>
<dbReference type="AlphaFoldDB" id="A0A6A4S3D1"/>
<organism evidence="8 9">
    <name type="scientific">Scophthalmus maximus</name>
    <name type="common">Turbot</name>
    <name type="synonym">Psetta maxima</name>
    <dbReference type="NCBI Taxonomy" id="52904"/>
    <lineage>
        <taxon>Eukaryota</taxon>
        <taxon>Metazoa</taxon>
        <taxon>Chordata</taxon>
        <taxon>Craniata</taxon>
        <taxon>Vertebrata</taxon>
        <taxon>Euteleostomi</taxon>
        <taxon>Actinopterygii</taxon>
        <taxon>Neopterygii</taxon>
        <taxon>Teleostei</taxon>
        <taxon>Neoteleostei</taxon>
        <taxon>Acanthomorphata</taxon>
        <taxon>Carangaria</taxon>
        <taxon>Pleuronectiformes</taxon>
        <taxon>Pleuronectoidei</taxon>
        <taxon>Scophthalmidae</taxon>
        <taxon>Scophthalmus</taxon>
    </lineage>
</organism>